<feature type="chain" id="PRO_5040468075" evidence="1">
    <location>
        <begin position="25"/>
        <end position="184"/>
    </location>
</feature>
<accession>A0A9N8ZYF4</accession>
<sequence length="184" mass="20273">MNKIACLIFLLVTLLAVISKPAAAAGLEKRWDNCCPVALCVFKKGSSFDRRKTKRNTDLFNGFIQFTETFNNQLYISGFLDVEHVQKEVAADDLSPPFDVHVNKCNDVSFGNIETGLDLDDVDDIFDLPFVKVVSNKKVSDVVDQCCIVAKDKGTSNHKVLGVAKVKQAIKCNPNSIVLGSDFN</sequence>
<gene>
    <name evidence="2" type="ORF">PBRASI_LOCUS3130</name>
</gene>
<dbReference type="EMBL" id="CAJVPI010000272">
    <property type="protein sequence ID" value="CAG8511378.1"/>
    <property type="molecule type" value="Genomic_DNA"/>
</dbReference>
<comment type="caution">
    <text evidence="2">The sequence shown here is derived from an EMBL/GenBank/DDBJ whole genome shotgun (WGS) entry which is preliminary data.</text>
</comment>
<name>A0A9N8ZYF4_9GLOM</name>
<reference evidence="2" key="1">
    <citation type="submission" date="2021-06" db="EMBL/GenBank/DDBJ databases">
        <authorList>
            <person name="Kallberg Y."/>
            <person name="Tangrot J."/>
            <person name="Rosling A."/>
        </authorList>
    </citation>
    <scope>NUCLEOTIDE SEQUENCE</scope>
    <source>
        <strain evidence="2">BR232B</strain>
    </source>
</reference>
<dbReference type="Proteomes" id="UP000789739">
    <property type="component" value="Unassembled WGS sequence"/>
</dbReference>
<protein>
    <submittedName>
        <fullName evidence="2">5801_t:CDS:1</fullName>
    </submittedName>
</protein>
<keyword evidence="1" id="KW-0732">Signal</keyword>
<evidence type="ECO:0000313" key="2">
    <source>
        <dbReference type="EMBL" id="CAG8511378.1"/>
    </source>
</evidence>
<organism evidence="2 3">
    <name type="scientific">Paraglomus brasilianum</name>
    <dbReference type="NCBI Taxonomy" id="144538"/>
    <lineage>
        <taxon>Eukaryota</taxon>
        <taxon>Fungi</taxon>
        <taxon>Fungi incertae sedis</taxon>
        <taxon>Mucoromycota</taxon>
        <taxon>Glomeromycotina</taxon>
        <taxon>Glomeromycetes</taxon>
        <taxon>Paraglomerales</taxon>
        <taxon>Paraglomeraceae</taxon>
        <taxon>Paraglomus</taxon>
    </lineage>
</organism>
<dbReference type="AlphaFoldDB" id="A0A9N8ZYF4"/>
<feature type="signal peptide" evidence="1">
    <location>
        <begin position="1"/>
        <end position="24"/>
    </location>
</feature>
<keyword evidence="3" id="KW-1185">Reference proteome</keyword>
<proteinExistence type="predicted"/>
<evidence type="ECO:0000256" key="1">
    <source>
        <dbReference type="SAM" id="SignalP"/>
    </source>
</evidence>
<evidence type="ECO:0000313" key="3">
    <source>
        <dbReference type="Proteomes" id="UP000789739"/>
    </source>
</evidence>